<dbReference type="Pfam" id="PF03235">
    <property type="entry name" value="GmrSD_N"/>
    <property type="match status" value="1"/>
</dbReference>
<keyword evidence="3" id="KW-1185">Reference proteome</keyword>
<name>A0ABR8C6E1_9CYAN</name>
<sequence>MTSWDSTNVSIGDIFDWTNLNRLELRPDFQRREVWSQAARVMLIDSILKNIPIPKFYARRMVRDNATFREVIDGQQRLRAILDFKHGVFALTSPPCEERFRGRRFEDLEQRDRDLFVNYRLDMNEITSATDDEVRQIYWRINKYMKQLNKQELRRADFPGDFLKISEDLALSDTLDEFKVFTPANRRRMADVEFVSELLALMIRESPLDKKEQLDAVYEEYMNWAKPDSEEVIQRFNQVINDCQIIFDGDGLHGKLAAIGHTRFRQKSDFYSLFGAIYNLHRQGGSITGKDLKPLRTDLSILDYHIAPSSDVVTLREYAIRCVSDANSASSRRWRIDLLENIICGTYLQKLSKSSEKIFSSILYDIIWGGQLCPPSNETCPFSGVEFSPTPENSILAWTGKSNVLQMSNAQYIQREILEAIKLKDEEAKLDGWLIVDPLHQSSDNPNQISMELDYD</sequence>
<proteinExistence type="predicted"/>
<comment type="caution">
    <text evidence="2">The sequence shown here is derived from an EMBL/GenBank/DDBJ whole genome shotgun (WGS) entry which is preliminary data.</text>
</comment>
<dbReference type="PANTHER" id="PTHR39639">
    <property type="entry name" value="CHROMOSOME 16, WHOLE GENOME SHOTGUN SEQUENCE"/>
    <property type="match status" value="1"/>
</dbReference>
<reference evidence="2 3" key="1">
    <citation type="journal article" date="2020" name="ISME J.">
        <title>Comparative genomics reveals insights into cyanobacterial evolution and habitat adaptation.</title>
        <authorList>
            <person name="Chen M.Y."/>
            <person name="Teng W.K."/>
            <person name="Zhao L."/>
            <person name="Hu C.X."/>
            <person name="Zhou Y.K."/>
            <person name="Han B.P."/>
            <person name="Song L.R."/>
            <person name="Shu W.S."/>
        </authorList>
    </citation>
    <scope>NUCLEOTIDE SEQUENCE [LARGE SCALE GENOMIC DNA]</scope>
    <source>
        <strain evidence="2 3">FACHB-1050</strain>
    </source>
</reference>
<evidence type="ECO:0000313" key="2">
    <source>
        <dbReference type="EMBL" id="MBD2316354.1"/>
    </source>
</evidence>
<gene>
    <name evidence="2" type="ORF">H6G05_05770</name>
</gene>
<feature type="domain" description="GmrSD restriction endonucleases N-terminal" evidence="1">
    <location>
        <begin position="25"/>
        <end position="158"/>
    </location>
</feature>
<dbReference type="RefSeq" id="WP_190577120.1">
    <property type="nucleotide sequence ID" value="NZ_CAWPQU010000056.1"/>
</dbReference>
<dbReference type="InterPro" id="IPR004919">
    <property type="entry name" value="GmrSD_N"/>
</dbReference>
<organism evidence="2 3">
    <name type="scientific">Phormidium tenue FACHB-1050</name>
    <dbReference type="NCBI Taxonomy" id="2692857"/>
    <lineage>
        <taxon>Bacteria</taxon>
        <taxon>Bacillati</taxon>
        <taxon>Cyanobacteriota</taxon>
        <taxon>Cyanophyceae</taxon>
        <taxon>Oscillatoriophycideae</taxon>
        <taxon>Oscillatoriales</taxon>
        <taxon>Oscillatoriaceae</taxon>
        <taxon>Phormidium</taxon>
    </lineage>
</organism>
<dbReference type="EMBL" id="JACJQY010000006">
    <property type="protein sequence ID" value="MBD2316354.1"/>
    <property type="molecule type" value="Genomic_DNA"/>
</dbReference>
<dbReference type="PANTHER" id="PTHR39639:SF1">
    <property type="entry name" value="DUF262 DOMAIN-CONTAINING PROTEIN"/>
    <property type="match status" value="1"/>
</dbReference>
<evidence type="ECO:0000259" key="1">
    <source>
        <dbReference type="Pfam" id="PF03235"/>
    </source>
</evidence>
<evidence type="ECO:0000313" key="3">
    <source>
        <dbReference type="Proteomes" id="UP000618445"/>
    </source>
</evidence>
<protein>
    <submittedName>
        <fullName evidence="2">DUF262 domain-containing protein</fullName>
    </submittedName>
</protein>
<dbReference type="Proteomes" id="UP000618445">
    <property type="component" value="Unassembled WGS sequence"/>
</dbReference>
<accession>A0ABR8C6E1</accession>